<protein>
    <submittedName>
        <fullName evidence="2">Peptide-N-glycanase 1</fullName>
    </submittedName>
</protein>
<dbReference type="PANTHER" id="PTHR48440">
    <property type="match status" value="1"/>
</dbReference>
<dbReference type="AlphaFoldDB" id="A0A7J0FY60"/>
<dbReference type="EMBL" id="BJWL01000015">
    <property type="protein sequence ID" value="GFZ02868.1"/>
    <property type="molecule type" value="Genomic_DNA"/>
</dbReference>
<evidence type="ECO:0000313" key="3">
    <source>
        <dbReference type="Proteomes" id="UP000585474"/>
    </source>
</evidence>
<reference evidence="2 3" key="1">
    <citation type="submission" date="2019-07" db="EMBL/GenBank/DDBJ databases">
        <title>De Novo Assembly of kiwifruit Actinidia rufa.</title>
        <authorList>
            <person name="Sugita-Konishi S."/>
            <person name="Sato K."/>
            <person name="Mori E."/>
            <person name="Abe Y."/>
            <person name="Kisaki G."/>
            <person name="Hamano K."/>
            <person name="Suezawa K."/>
            <person name="Otani M."/>
            <person name="Fukuda T."/>
            <person name="Manabe T."/>
            <person name="Gomi K."/>
            <person name="Tabuchi M."/>
            <person name="Akimitsu K."/>
            <person name="Kataoka I."/>
        </authorList>
    </citation>
    <scope>NUCLEOTIDE SEQUENCE [LARGE SCALE GENOMIC DNA]</scope>
    <source>
        <strain evidence="3">cv. Fuchu</strain>
    </source>
</reference>
<dbReference type="InterPro" id="IPR018325">
    <property type="entry name" value="Rad4/PNGase_transGLS-fold"/>
</dbReference>
<name>A0A7J0FY60_9ERIC</name>
<sequence>MHLPVLAVAVITIRNGMGVALPAETLFGASRVELYRWMHLDPCEGIYDNPLLYENGWNKKLNYVIAIAKDGAYDVTKRYTRKWHEVLSRRNITTELVLSTILSNIRRECRQNLTSQVIATLEERDRNEAESVERDLHSKNDVPISLPGRQSGDKQWRISRSEFGSNEICSPSSSCCPVRKCVDEHVTKIYNAFCPVIAQFVEKSCSRSTAVEVLMIFRRILVDLKKSPFRMRKASINSVPNSAIYVFHQMLPSFDQLLDALSLKSELDASGRVDIYLASDPVKTSIALPVVFHALDDVIHNVNVCHNFNKDALSWPLQKLNRICSGLVLASGEQFPFGIVTSAFDGTRMSKWEEPNGANGQLETALTFDQINHHAYAQIKEFVREHCEWPAWKKGLSRFPGQTQLYIEGANSIMSELEISAASFKLLVLQEMS</sequence>
<organism evidence="2 3">
    <name type="scientific">Actinidia rufa</name>
    <dbReference type="NCBI Taxonomy" id="165716"/>
    <lineage>
        <taxon>Eukaryota</taxon>
        <taxon>Viridiplantae</taxon>
        <taxon>Streptophyta</taxon>
        <taxon>Embryophyta</taxon>
        <taxon>Tracheophyta</taxon>
        <taxon>Spermatophyta</taxon>
        <taxon>Magnoliopsida</taxon>
        <taxon>eudicotyledons</taxon>
        <taxon>Gunneridae</taxon>
        <taxon>Pentapetalae</taxon>
        <taxon>asterids</taxon>
        <taxon>Ericales</taxon>
        <taxon>Actinidiaceae</taxon>
        <taxon>Actinidia</taxon>
    </lineage>
</organism>
<dbReference type="OrthoDB" id="409136at2759"/>
<proteinExistence type="predicted"/>
<gene>
    <name evidence="2" type="ORF">Acr_15g0014760</name>
</gene>
<dbReference type="Gene3D" id="3.10.620.30">
    <property type="match status" value="1"/>
</dbReference>
<evidence type="ECO:0000259" key="1">
    <source>
        <dbReference type="Pfam" id="PF03835"/>
    </source>
</evidence>
<keyword evidence="3" id="KW-1185">Reference proteome</keyword>
<dbReference type="InterPro" id="IPR038765">
    <property type="entry name" value="Papain-like_cys_pep_sf"/>
</dbReference>
<dbReference type="Proteomes" id="UP000585474">
    <property type="component" value="Unassembled WGS sequence"/>
</dbReference>
<comment type="caution">
    <text evidence="2">The sequence shown here is derived from an EMBL/GenBank/DDBJ whole genome shotgun (WGS) entry which is preliminary data.</text>
</comment>
<dbReference type="PANTHER" id="PTHR48440:SF1">
    <property type="entry name" value="PAW DOMAIN-CONTAINING PROTEIN"/>
    <property type="match status" value="1"/>
</dbReference>
<feature type="domain" description="Rad4/PNGase transglutaminase-like fold" evidence="1">
    <location>
        <begin position="36"/>
        <end position="132"/>
    </location>
</feature>
<accession>A0A7J0FY60</accession>
<dbReference type="Pfam" id="PF03835">
    <property type="entry name" value="Rad4"/>
    <property type="match status" value="1"/>
</dbReference>
<dbReference type="SUPFAM" id="SSF54001">
    <property type="entry name" value="Cysteine proteinases"/>
    <property type="match status" value="1"/>
</dbReference>
<evidence type="ECO:0000313" key="2">
    <source>
        <dbReference type="EMBL" id="GFZ02868.1"/>
    </source>
</evidence>